<evidence type="ECO:0000259" key="6">
    <source>
        <dbReference type="Pfam" id="PF08623"/>
    </source>
</evidence>
<accession>A0AAD9DEG0</accession>
<feature type="region of interest" description="Disordered" evidence="5">
    <location>
        <begin position="404"/>
        <end position="443"/>
    </location>
</feature>
<evidence type="ECO:0000256" key="5">
    <source>
        <dbReference type="SAM" id="MobiDB-lite"/>
    </source>
</evidence>
<feature type="compositionally biased region" description="Acidic residues" evidence="5">
    <location>
        <begin position="405"/>
        <end position="442"/>
    </location>
</feature>
<evidence type="ECO:0000256" key="3">
    <source>
        <dbReference type="ARBA" id="ARBA00022786"/>
    </source>
</evidence>
<dbReference type="Proteomes" id="UP001224775">
    <property type="component" value="Unassembled WGS sequence"/>
</dbReference>
<dbReference type="InterPro" id="IPR011989">
    <property type="entry name" value="ARM-like"/>
</dbReference>
<dbReference type="PANTHER" id="PTHR12696">
    <property type="entry name" value="TIP120"/>
    <property type="match status" value="1"/>
</dbReference>
<evidence type="ECO:0000313" key="7">
    <source>
        <dbReference type="EMBL" id="KAK1743144.1"/>
    </source>
</evidence>
<dbReference type="Pfam" id="PF08623">
    <property type="entry name" value="TIP120"/>
    <property type="match status" value="1"/>
</dbReference>
<dbReference type="GO" id="GO:0010265">
    <property type="term" value="P:SCF complex assembly"/>
    <property type="evidence" value="ECO:0007669"/>
    <property type="project" value="InterPro"/>
</dbReference>
<dbReference type="EMBL" id="JATAAI010000009">
    <property type="protein sequence ID" value="KAK1743144.1"/>
    <property type="molecule type" value="Genomic_DNA"/>
</dbReference>
<proteinExistence type="inferred from homology"/>
<keyword evidence="2" id="KW-0677">Repeat</keyword>
<evidence type="ECO:0000256" key="4">
    <source>
        <dbReference type="PROSITE-ProRule" id="PRU00103"/>
    </source>
</evidence>
<dbReference type="Gene3D" id="1.25.10.10">
    <property type="entry name" value="Leucine-rich Repeat Variant"/>
    <property type="match status" value="1"/>
</dbReference>
<keyword evidence="3" id="KW-0833">Ubl conjugation pathway</keyword>
<evidence type="ECO:0000256" key="2">
    <source>
        <dbReference type="ARBA" id="ARBA00022737"/>
    </source>
</evidence>
<comment type="caution">
    <text evidence="7">The sequence shown here is derived from an EMBL/GenBank/DDBJ whole genome shotgun (WGS) entry which is preliminary data.</text>
</comment>
<gene>
    <name evidence="7" type="ORF">QTG54_005765</name>
</gene>
<sequence length="1366" mass="148739">MSRGSNSAPNYNDLLKKTEHYDKDERYMAISDLCEALKRNAAHANSENNNNAAASSSTPQIDSQTERRICSAVLSLLDDSSNDVQTVAVKTLGVLLMTVQEEQVNEIADRICGLMLDPSKSALRDVYAIGLKTLVETVPDSMGNAVSHHLIGRLIDGVHTNSNTSPSSSPSSGDDKNSEEIVLACLNVLTDLLTRFGSSSNSITMQHEPLLNVSLLQLGSPRPIVRKRAGTTISVLATVMSDSLLHRLVERLLDQIDLASGIGKSGKKRARIAHKTDGSKSLASSDLRSADTRSLIRTMCTVSGTVGHRLNQGHIDRIVPIFLRFCDPADADDEDYDSDEPMDTDDVMAGMGDEAAAAMQIELRESCFAGFESFVLRCPALIRPHLDQIVYSALAYMRFDPNYTYDDDDDDAEDDEEEEEEMEEEEEDEYSTEDDMSDEDDDNNWKVRRSAIRTLTAVVEATKHDPSKLWIDEFAWRQNSEKKTTVAGALVNRFKEREENCRVDIIECFTRLLSYTVSASSAGVLVLASCTSMDDDALAASGAVVVDLRSNVSSAIVKATEKQLSAKKGGERSKSSAIALLSTLCLAPGGIGSSEQITSVFRHVKTILNADDDANTRRHTAVNSKSLKLEALCLVRIMLSCKKHDASDIKSALLPILLSDICKCVQEDWYKVISEALRVLMEIPGLLVLGSATKAEKDEVATSLYDAIEPRLSEHDLDQEIKECALSASASLVSVLHASLSPDQKNRILTLLLDRLKNDTTRIAAIKTLSKVGRAAKSSEDLDLTSVMNEALEQLALLLRQQSRSLKQSALECIDTLVLCLPESDIDMDEGLFDSVLKDLGEIIADTDLHICHLSLSASNSILKARPSTGALVKGHVLPASLELSKSALLQDPALTSLLNLLEQMVASGAIGFDELHKLLEAQMAGDGFKGSKQVISNLAQCIATIAVTSPSAKQEKFMKSTISAIKPSSTDVAATQLSLLVSGNFGRKVDVSKMKGVAQSMQKIYFESFDSSNEDIKHAAALALGRASVGAIDPFLPALLSALEGSSGKKQYLLFSSLREFIHCYRETEGSDLSSSVPMLLPPLEMNCGNEEEGVRAMVAECFGALACLEPKAILPVLQKLATDDSDKKVHVHWTVGNAVKFAIGGQINPTELAPFMPTFLELLKEDDLAVKNVALLMVYSAVHHAPQLVVGIMKEQVLPQLYELAQLNMERKIDLGPFKHTVDDALPLRKAALSVFSTCLDKCPSSLDIPAFMPVLAKALADVEDIQLQSHQIVHTLCAQHPIPLVQAADSFVAALEKTVNKKKGQKTGTELERVYEWIKSGLRVMLAISKLDGIIGARKFCDFADRIKKSKPHAPFLAQVENE</sequence>
<evidence type="ECO:0000313" key="8">
    <source>
        <dbReference type="Proteomes" id="UP001224775"/>
    </source>
</evidence>
<protein>
    <submittedName>
        <fullName evidence="7">Cullin-associated NEDD8-dissociated protein 1</fullName>
    </submittedName>
</protein>
<keyword evidence="8" id="KW-1185">Reference proteome</keyword>
<dbReference type="InterPro" id="IPR039852">
    <property type="entry name" value="CAND1/CAND2"/>
</dbReference>
<dbReference type="Pfam" id="PF25782">
    <property type="entry name" value="TPR_CAND1"/>
    <property type="match status" value="1"/>
</dbReference>
<dbReference type="InterPro" id="IPR021133">
    <property type="entry name" value="HEAT_type_2"/>
</dbReference>
<dbReference type="InterPro" id="IPR013932">
    <property type="entry name" value="TATA-bd_TIP120"/>
</dbReference>
<feature type="domain" description="TATA-binding protein interacting (TIP20)" evidence="6">
    <location>
        <begin position="1195"/>
        <end position="1350"/>
    </location>
</feature>
<dbReference type="SUPFAM" id="SSF48371">
    <property type="entry name" value="ARM repeat"/>
    <property type="match status" value="1"/>
</dbReference>
<comment type="similarity">
    <text evidence="1">Belongs to the CAND family.</text>
</comment>
<dbReference type="PROSITE" id="PS50077">
    <property type="entry name" value="HEAT_REPEAT"/>
    <property type="match status" value="1"/>
</dbReference>
<feature type="repeat" description="HEAT" evidence="4">
    <location>
        <begin position="69"/>
        <end position="106"/>
    </location>
</feature>
<dbReference type="InterPro" id="IPR016024">
    <property type="entry name" value="ARM-type_fold"/>
</dbReference>
<organism evidence="7 8">
    <name type="scientific">Skeletonema marinoi</name>
    <dbReference type="NCBI Taxonomy" id="267567"/>
    <lineage>
        <taxon>Eukaryota</taxon>
        <taxon>Sar</taxon>
        <taxon>Stramenopiles</taxon>
        <taxon>Ochrophyta</taxon>
        <taxon>Bacillariophyta</taxon>
        <taxon>Coscinodiscophyceae</taxon>
        <taxon>Thalassiosirophycidae</taxon>
        <taxon>Thalassiosirales</taxon>
        <taxon>Skeletonemataceae</taxon>
        <taxon>Skeletonema</taxon>
        <taxon>Skeletonema marinoi-dohrnii complex</taxon>
    </lineage>
</organism>
<evidence type="ECO:0000256" key="1">
    <source>
        <dbReference type="ARBA" id="ARBA00007657"/>
    </source>
</evidence>
<name>A0AAD9DEG0_9STRA</name>
<reference evidence="7" key="1">
    <citation type="submission" date="2023-06" db="EMBL/GenBank/DDBJ databases">
        <title>Survivors Of The Sea: Transcriptome response of Skeletonema marinoi to long-term dormancy.</title>
        <authorList>
            <person name="Pinder M.I.M."/>
            <person name="Kourtchenko O."/>
            <person name="Robertson E.K."/>
            <person name="Larsson T."/>
            <person name="Maumus F."/>
            <person name="Osuna-Cruz C.M."/>
            <person name="Vancaester E."/>
            <person name="Stenow R."/>
            <person name="Vandepoele K."/>
            <person name="Ploug H."/>
            <person name="Bruchert V."/>
            <person name="Godhe A."/>
            <person name="Topel M."/>
        </authorList>
    </citation>
    <scope>NUCLEOTIDE SEQUENCE</scope>
    <source>
        <strain evidence="7">R05AC</strain>
    </source>
</reference>